<feature type="active site" evidence="6">
    <location>
        <position position="19"/>
    </location>
</feature>
<gene>
    <name evidence="8" type="ORF">DQG23_02710</name>
</gene>
<feature type="active site" description="Nucleophile" evidence="6">
    <location>
        <position position="13"/>
    </location>
</feature>
<dbReference type="Gene3D" id="3.40.50.2300">
    <property type="match status" value="1"/>
</dbReference>
<dbReference type="InterPro" id="IPR036196">
    <property type="entry name" value="Ptyr_pPase_sf"/>
</dbReference>
<dbReference type="PANTHER" id="PTHR11717:SF7">
    <property type="entry name" value="LOW MOLECULAR WEIGHT PHOSPHOTYROSINE PROTEIN PHOSPHATASE"/>
    <property type="match status" value="1"/>
</dbReference>
<evidence type="ECO:0000256" key="6">
    <source>
        <dbReference type="PIRSR" id="PIRSR617867-1"/>
    </source>
</evidence>
<dbReference type="OrthoDB" id="9784339at2"/>
<name>A0A329MXP1_9BACL</name>
<dbReference type="PRINTS" id="PR00719">
    <property type="entry name" value="LMWPTPASE"/>
</dbReference>
<evidence type="ECO:0000313" key="8">
    <source>
        <dbReference type="EMBL" id="RAV23123.1"/>
    </source>
</evidence>
<dbReference type="Proteomes" id="UP000250369">
    <property type="component" value="Unassembled WGS sequence"/>
</dbReference>
<dbReference type="InterPro" id="IPR017867">
    <property type="entry name" value="Tyr_phospatase_low_mol_wt"/>
</dbReference>
<evidence type="ECO:0000256" key="3">
    <source>
        <dbReference type="ARBA" id="ARBA00022801"/>
    </source>
</evidence>
<dbReference type="SUPFAM" id="SSF52788">
    <property type="entry name" value="Phosphotyrosine protein phosphatases I"/>
    <property type="match status" value="1"/>
</dbReference>
<dbReference type="SMART" id="SM00226">
    <property type="entry name" value="LMWPc"/>
    <property type="match status" value="1"/>
</dbReference>
<reference evidence="8 9" key="1">
    <citation type="journal article" date="2009" name="Int. J. Syst. Evol. Microbiol.">
        <title>Paenibacillus contaminans sp. nov., isolated from a contaminated laboratory plate.</title>
        <authorList>
            <person name="Chou J.H."/>
            <person name="Lee J.H."/>
            <person name="Lin M.C."/>
            <person name="Chang P.S."/>
            <person name="Arun A.B."/>
            <person name="Young C.C."/>
            <person name="Chen W.M."/>
        </authorList>
    </citation>
    <scope>NUCLEOTIDE SEQUENCE [LARGE SCALE GENOMIC DNA]</scope>
    <source>
        <strain evidence="8 9">CKOBP-6</strain>
    </source>
</reference>
<proteinExistence type="inferred from homology"/>
<dbReference type="EC" id="3.1.3.48" evidence="2"/>
<dbReference type="CDD" id="cd16343">
    <property type="entry name" value="LMWPTP"/>
    <property type="match status" value="1"/>
</dbReference>
<evidence type="ECO:0000256" key="1">
    <source>
        <dbReference type="ARBA" id="ARBA00011063"/>
    </source>
</evidence>
<dbReference type="PANTHER" id="PTHR11717">
    <property type="entry name" value="LOW MOLECULAR WEIGHT PROTEIN TYROSINE PHOSPHATASE"/>
    <property type="match status" value="1"/>
</dbReference>
<comment type="catalytic activity">
    <reaction evidence="5">
        <text>O-phospho-L-tyrosyl-[protein] + H2O = L-tyrosyl-[protein] + phosphate</text>
        <dbReference type="Rhea" id="RHEA:10684"/>
        <dbReference type="Rhea" id="RHEA-COMP:10136"/>
        <dbReference type="Rhea" id="RHEA-COMP:20101"/>
        <dbReference type="ChEBI" id="CHEBI:15377"/>
        <dbReference type="ChEBI" id="CHEBI:43474"/>
        <dbReference type="ChEBI" id="CHEBI:46858"/>
        <dbReference type="ChEBI" id="CHEBI:61978"/>
        <dbReference type="EC" id="3.1.3.48"/>
    </reaction>
</comment>
<comment type="caution">
    <text evidence="8">The sequence shown here is derived from an EMBL/GenBank/DDBJ whole genome shotgun (WGS) entry which is preliminary data.</text>
</comment>
<evidence type="ECO:0000256" key="4">
    <source>
        <dbReference type="ARBA" id="ARBA00022912"/>
    </source>
</evidence>
<evidence type="ECO:0000259" key="7">
    <source>
        <dbReference type="SMART" id="SM00226"/>
    </source>
</evidence>
<dbReference type="EMBL" id="QMFB01000001">
    <property type="protein sequence ID" value="RAV23123.1"/>
    <property type="molecule type" value="Genomic_DNA"/>
</dbReference>
<evidence type="ECO:0000256" key="5">
    <source>
        <dbReference type="ARBA" id="ARBA00051722"/>
    </source>
</evidence>
<dbReference type="AlphaFoldDB" id="A0A329MXP1"/>
<comment type="similarity">
    <text evidence="1">Belongs to the low molecular weight phosphotyrosine protein phosphatase family.</text>
</comment>
<evidence type="ECO:0000256" key="2">
    <source>
        <dbReference type="ARBA" id="ARBA00013064"/>
    </source>
</evidence>
<keyword evidence="3" id="KW-0378">Hydrolase</keyword>
<dbReference type="GO" id="GO:0004725">
    <property type="term" value="F:protein tyrosine phosphatase activity"/>
    <property type="evidence" value="ECO:0007669"/>
    <property type="project" value="UniProtKB-EC"/>
</dbReference>
<dbReference type="Pfam" id="PF01451">
    <property type="entry name" value="LMWPc"/>
    <property type="match status" value="1"/>
</dbReference>
<accession>A0A329MXP1</accession>
<protein>
    <recommendedName>
        <fullName evidence="2">protein-tyrosine-phosphatase</fullName>
        <ecNumber evidence="2">3.1.3.48</ecNumber>
    </recommendedName>
</protein>
<keyword evidence="4" id="KW-0904">Protein phosphatase</keyword>
<dbReference type="InterPro" id="IPR050438">
    <property type="entry name" value="LMW_PTPase"/>
</dbReference>
<feature type="active site" description="Proton donor" evidence="6">
    <location>
        <position position="129"/>
    </location>
</feature>
<organism evidence="8 9">
    <name type="scientific">Paenibacillus contaminans</name>
    <dbReference type="NCBI Taxonomy" id="450362"/>
    <lineage>
        <taxon>Bacteria</taxon>
        <taxon>Bacillati</taxon>
        <taxon>Bacillota</taxon>
        <taxon>Bacilli</taxon>
        <taxon>Bacillales</taxon>
        <taxon>Paenibacillaceae</taxon>
        <taxon>Paenibacillus</taxon>
    </lineage>
</organism>
<keyword evidence="9" id="KW-1185">Reference proteome</keyword>
<dbReference type="InterPro" id="IPR023485">
    <property type="entry name" value="Ptyr_pPase"/>
</dbReference>
<dbReference type="FunFam" id="3.40.50.2300:FF:000113">
    <property type="entry name" value="Low molecular weight protein-tyrosine-phosphatase"/>
    <property type="match status" value="1"/>
</dbReference>
<sequence length="158" mass="17538">MADDKKISVLFVCLGNICRSPMAEAIFRHKVRHLGIEGRFRIDSAGTGDWHVGQPPHLGTRKILDEYGISHEGQRARQVASADFSDYDCIVAMDSQNEADLNRLGKNTGAKIIKLLDLLPEVALADVPDPYYTGNFQEVYELVDKGCDALLEYLGTNK</sequence>
<feature type="domain" description="Phosphotyrosine protein phosphatase I" evidence="7">
    <location>
        <begin position="7"/>
        <end position="153"/>
    </location>
</feature>
<evidence type="ECO:0000313" key="9">
    <source>
        <dbReference type="Proteomes" id="UP000250369"/>
    </source>
</evidence>
<dbReference type="RefSeq" id="WP_113029233.1">
    <property type="nucleotide sequence ID" value="NZ_QMFB01000001.1"/>
</dbReference>